<protein>
    <recommendedName>
        <fullName evidence="5">Cobalt transporter</fullName>
    </recommendedName>
</protein>
<sequence length="142" mass="15661">MKRFMHRFWGSGSAPFKVLLALALLVMTSMQFAAYAQNSAEILQTYSSVQTRVGGHSHEGGHHSADVDEPAVSKSGLAVEKHSPEHPSADMDCEVYCSPLAAFAPSYFQPMLQSKRSFEPVLHRVLTSSAYDDQSRPPKHLI</sequence>
<dbReference type="Proteomes" id="UP000232163">
    <property type="component" value="Unassembled WGS sequence"/>
</dbReference>
<proteinExistence type="predicted"/>
<dbReference type="RefSeq" id="WP_100002138.1">
    <property type="nucleotide sequence ID" value="NZ_CP017941.1"/>
</dbReference>
<organism evidence="3 4">
    <name type="scientific">Phyllobacterium zundukense</name>
    <dbReference type="NCBI Taxonomy" id="1867719"/>
    <lineage>
        <taxon>Bacteria</taxon>
        <taxon>Pseudomonadati</taxon>
        <taxon>Pseudomonadota</taxon>
        <taxon>Alphaproteobacteria</taxon>
        <taxon>Hyphomicrobiales</taxon>
        <taxon>Phyllobacteriaceae</taxon>
        <taxon>Phyllobacterium</taxon>
    </lineage>
</organism>
<feature type="compositionally biased region" description="Basic and acidic residues" evidence="1">
    <location>
        <begin position="56"/>
        <end position="66"/>
    </location>
</feature>
<dbReference type="KEGG" id="pht:BLM14_22495"/>
<feature type="signal peptide" evidence="2">
    <location>
        <begin position="1"/>
        <end position="33"/>
    </location>
</feature>
<name>A0A2N9VZW1_9HYPH</name>
<keyword evidence="4" id="KW-1185">Reference proteome</keyword>
<accession>A0A2N9VZW1</accession>
<gene>
    <name evidence="3" type="ORF">B5P45_09495</name>
</gene>
<evidence type="ECO:0000313" key="4">
    <source>
        <dbReference type="Proteomes" id="UP000232163"/>
    </source>
</evidence>
<keyword evidence="2" id="KW-0732">Signal</keyword>
<feature type="compositionally biased region" description="Basic and acidic residues" evidence="1">
    <location>
        <begin position="79"/>
        <end position="88"/>
    </location>
</feature>
<evidence type="ECO:0000313" key="3">
    <source>
        <dbReference type="EMBL" id="PIO45029.1"/>
    </source>
</evidence>
<reference evidence="4" key="1">
    <citation type="journal article" date="2017" name="Int J Environ Stud">
        <title>Does the Miocene-Pliocene relict legume Oxytropis triphylla form nitrogen-fixing nodules with a combination of bacterial strains?</title>
        <authorList>
            <person name="Safronova V."/>
            <person name="Belimov A."/>
            <person name="Sazanova A."/>
            <person name="Kuznetsova I."/>
            <person name="Popova J."/>
            <person name="Andronov E."/>
            <person name="Verkhozina A."/>
            <person name="Tikhonovich I."/>
        </authorList>
    </citation>
    <scope>NUCLEOTIDE SEQUENCE [LARGE SCALE GENOMIC DNA]</scope>
    <source>
        <strain evidence="4">Tri-38</strain>
    </source>
</reference>
<dbReference type="OrthoDB" id="8116883at2"/>
<evidence type="ECO:0000256" key="2">
    <source>
        <dbReference type="SAM" id="SignalP"/>
    </source>
</evidence>
<evidence type="ECO:0008006" key="5">
    <source>
        <dbReference type="Google" id="ProtNLM"/>
    </source>
</evidence>
<dbReference type="EMBL" id="MZMT01000024">
    <property type="protein sequence ID" value="PIO45029.1"/>
    <property type="molecule type" value="Genomic_DNA"/>
</dbReference>
<feature type="chain" id="PRO_5014977430" description="Cobalt transporter" evidence="2">
    <location>
        <begin position="34"/>
        <end position="142"/>
    </location>
</feature>
<feature type="region of interest" description="Disordered" evidence="1">
    <location>
        <begin position="52"/>
        <end position="88"/>
    </location>
</feature>
<comment type="caution">
    <text evidence="3">The sequence shown here is derived from an EMBL/GenBank/DDBJ whole genome shotgun (WGS) entry which is preliminary data.</text>
</comment>
<dbReference type="AlphaFoldDB" id="A0A2N9VZW1"/>
<evidence type="ECO:0000256" key="1">
    <source>
        <dbReference type="SAM" id="MobiDB-lite"/>
    </source>
</evidence>